<sequence>MTHLHMSFTGRLIGRPYGRKATLASLRAFPLSSESDYRNASGFHGIRGIPVYLNFFEHFDLLSRMVQFVLNHMEELDFILVEIAMPSGARVTPTLLHEKVFLCLDVNSEFEKLRNLSFSVLAIRDSFIRHPQEMGDNSINVDCFAESSTLHVFHQFVQMLSQWRIEILQTNFEPTGDVSN</sequence>
<dbReference type="EMBL" id="JACDUS010000005">
    <property type="protein sequence ID" value="MBA2881877.1"/>
    <property type="molecule type" value="Genomic_DNA"/>
</dbReference>
<evidence type="ECO:0000313" key="1">
    <source>
        <dbReference type="EMBL" id="MBA2881877.1"/>
    </source>
</evidence>
<organism evidence="1 2">
    <name type="scientific">Desulfosalsimonas propionicica</name>
    <dbReference type="NCBI Taxonomy" id="332175"/>
    <lineage>
        <taxon>Bacteria</taxon>
        <taxon>Pseudomonadati</taxon>
        <taxon>Thermodesulfobacteriota</taxon>
        <taxon>Desulfobacteria</taxon>
        <taxon>Desulfobacterales</taxon>
        <taxon>Desulfosalsimonadaceae</taxon>
        <taxon>Desulfosalsimonas</taxon>
    </lineage>
</organism>
<accession>A0A7W0CA42</accession>
<name>A0A7W0CA42_9BACT</name>
<protein>
    <submittedName>
        <fullName evidence="1">Uncharacterized protein</fullName>
    </submittedName>
</protein>
<keyword evidence="2" id="KW-1185">Reference proteome</keyword>
<comment type="caution">
    <text evidence="1">The sequence shown here is derived from an EMBL/GenBank/DDBJ whole genome shotgun (WGS) entry which is preliminary data.</text>
</comment>
<evidence type="ECO:0000313" key="2">
    <source>
        <dbReference type="Proteomes" id="UP000525298"/>
    </source>
</evidence>
<gene>
    <name evidence="1" type="ORF">HNR65_002208</name>
</gene>
<proteinExistence type="predicted"/>
<dbReference type="AlphaFoldDB" id="A0A7W0CA42"/>
<reference evidence="1 2" key="1">
    <citation type="submission" date="2020-07" db="EMBL/GenBank/DDBJ databases">
        <title>Genomic Encyclopedia of Type Strains, Phase IV (KMG-IV): sequencing the most valuable type-strain genomes for metagenomic binning, comparative biology and taxonomic classification.</title>
        <authorList>
            <person name="Goeker M."/>
        </authorList>
    </citation>
    <scope>NUCLEOTIDE SEQUENCE [LARGE SCALE GENOMIC DNA]</scope>
    <source>
        <strain evidence="1 2">DSM 17721</strain>
    </source>
</reference>
<dbReference type="RefSeq" id="WP_181551520.1">
    <property type="nucleotide sequence ID" value="NZ_JACDUS010000005.1"/>
</dbReference>
<dbReference type="Proteomes" id="UP000525298">
    <property type="component" value="Unassembled WGS sequence"/>
</dbReference>